<feature type="transmembrane region" description="Helical" evidence="2">
    <location>
        <begin position="451"/>
        <end position="467"/>
    </location>
</feature>
<name>A0AAX2UMB4_9BACT</name>
<evidence type="ECO:0000256" key="1">
    <source>
        <dbReference type="SAM" id="MobiDB-lite"/>
    </source>
</evidence>
<evidence type="ECO:0000259" key="4">
    <source>
        <dbReference type="Pfam" id="PF07916"/>
    </source>
</evidence>
<accession>A0AAX2UMB4</accession>
<feature type="domain" description="TraG N-terminal Proteobacteria" evidence="4">
    <location>
        <begin position="28"/>
        <end position="486"/>
    </location>
</feature>
<feature type="compositionally biased region" description="Pro residues" evidence="1">
    <location>
        <begin position="967"/>
        <end position="977"/>
    </location>
</feature>
<comment type="caution">
    <text evidence="5">The sequence shown here is derived from an EMBL/GenBank/DDBJ whole genome shotgun (WGS) entry which is preliminary data.</text>
</comment>
<dbReference type="RefSeq" id="WP_139026644.1">
    <property type="nucleotide sequence ID" value="NZ_VDBS01000013.1"/>
</dbReference>
<feature type="signal peptide" evidence="3">
    <location>
        <begin position="1"/>
        <end position="18"/>
    </location>
</feature>
<feature type="transmembrane region" description="Helical" evidence="2">
    <location>
        <begin position="119"/>
        <end position="137"/>
    </location>
</feature>
<sequence length="977" mass="104357">MKKVFLLFLFIFPSIALSATNIPTSQLIYTWGYGDVINEILQAIKGIILETDYIFKAAMAIALLIFSIKKLGDDRVSPVLEIGKMFGLFAVVWYFFLTAPNDDKHRFMIHDEVTSKDYIVSQIPTGIGATFALMSNFEKIMLDGMEKYFSTPQSANFSSAGLGFSLEAMMSLPKIKLSNINPTAQKNLDLFFRNCVVHGIRLHQNGRELYGKSDNFIDDLFDSIGTGSQLTVYYKTDKATGAETSDMLPCTEAGAKIKQDIMNSMDMAQTLHTALLGFEKDKALYEQKFQGAVQIFNAQATSARAYLQQSMLLFASQDAIINTAKSVGLDPAAVAANTAIADQNFFASMQTQGRLAQTYLPLAKAYLTAIIIGISWLIAILSVIFASYSYIRMFFVLCLWMTLWTPILCIINYLNDLNLMKVASVITEGRAALSVSDNMLIFRKVAESSNFINYMVMMTPLLAFAIAKGSEMGFVNLATGIAGSLTKAAGSGGSFSNQQGQSTESKMSAPKGDEVWAKSAGIESLQGALSVGSGRFSVTQTADGGINAADVNSGTSFSTDRDHITSAKIAGFNANSIKSMQTSASNEVSNAISDTLKTGQTSQSVANLAFDKSASHTINAQAQEIFRASSTMAFDKMAAAGDVRGQQIASALEAGGKLVVAGGTVSVTEQDGTTRTFQFSQREMEQWGKDFSDNVASTYSYSDSARASLNHAFSSFSGKEFAQVQSAIQKYSSLESLSNSVSTDSMPKALDNYIKSGDNPAATNAWNSGDKATAGAIAANDFQNMIHNNPQQLEKYFQVGSFGSPANQIGAGPNPNTNYYDRGAVVGTHGTNQGAVNASATGFADTYESNKNTLAGGHLAQTGQNTAYGSGSSGTIKNEVAGQVNNATNNFGKEAPKRTVDDAITAGEMAGKGAVGSFNNTVNALGTITHTAINNPSELLKAKFWTGARDENGNYVESNGGNNNSAPPAPSLPPKSK</sequence>
<keyword evidence="2" id="KW-0472">Membrane</keyword>
<keyword evidence="2" id="KW-0812">Transmembrane</keyword>
<feature type="chain" id="PRO_5043421548" evidence="3">
    <location>
        <begin position="19"/>
        <end position="977"/>
    </location>
</feature>
<feature type="transmembrane region" description="Helical" evidence="2">
    <location>
        <begin position="394"/>
        <end position="414"/>
    </location>
</feature>
<dbReference type="EMBL" id="VDBS01000013">
    <property type="protein sequence ID" value="TNB58772.1"/>
    <property type="molecule type" value="Genomic_DNA"/>
</dbReference>
<dbReference type="Proteomes" id="UP000306813">
    <property type="component" value="Unassembled WGS sequence"/>
</dbReference>
<organism evidence="5 6">
    <name type="scientific">Campylobacter helveticus</name>
    <dbReference type="NCBI Taxonomy" id="28898"/>
    <lineage>
        <taxon>Bacteria</taxon>
        <taxon>Pseudomonadati</taxon>
        <taxon>Campylobacterota</taxon>
        <taxon>Epsilonproteobacteria</taxon>
        <taxon>Campylobacterales</taxon>
        <taxon>Campylobacteraceae</taxon>
        <taxon>Campylobacter</taxon>
    </lineage>
</organism>
<dbReference type="AlphaFoldDB" id="A0AAX2UMB4"/>
<feature type="region of interest" description="Disordered" evidence="1">
    <location>
        <begin position="950"/>
        <end position="977"/>
    </location>
</feature>
<evidence type="ECO:0000256" key="3">
    <source>
        <dbReference type="SAM" id="SignalP"/>
    </source>
</evidence>
<gene>
    <name evidence="5" type="ORF">FDW42_01220</name>
</gene>
<reference evidence="5 6" key="1">
    <citation type="submission" date="2019-05" db="EMBL/GenBank/DDBJ databases">
        <title>Draft genomes of eight strains of Campylobacter helveticus isolated from cats and a dog in New Zealand.</title>
        <authorList>
            <person name="Bojanic K."/>
            <person name="Midwinter A.C."/>
            <person name="Biggs P.J."/>
            <person name="Acke E."/>
            <person name="Cornelius A.J."/>
            <person name="Marshall J.C."/>
        </authorList>
    </citation>
    <scope>NUCLEOTIDE SEQUENCE [LARGE SCALE GENOMIC DNA]</scope>
    <source>
        <strain evidence="5 6">ACP123b</strain>
    </source>
</reference>
<evidence type="ECO:0000313" key="6">
    <source>
        <dbReference type="Proteomes" id="UP000306813"/>
    </source>
</evidence>
<feature type="transmembrane region" description="Helical" evidence="2">
    <location>
        <begin position="53"/>
        <end position="72"/>
    </location>
</feature>
<protein>
    <submittedName>
        <fullName evidence="5">Conjugal transfer protein TraG</fullName>
    </submittedName>
</protein>
<keyword evidence="2" id="KW-1133">Transmembrane helix</keyword>
<feature type="region of interest" description="Disordered" evidence="1">
    <location>
        <begin position="491"/>
        <end position="511"/>
    </location>
</feature>
<feature type="transmembrane region" description="Helical" evidence="2">
    <location>
        <begin position="365"/>
        <end position="388"/>
    </location>
</feature>
<keyword evidence="3" id="KW-0732">Signal</keyword>
<dbReference type="InterPro" id="IPR012931">
    <property type="entry name" value="TraG_N_Proteobacteria"/>
</dbReference>
<evidence type="ECO:0000256" key="2">
    <source>
        <dbReference type="SAM" id="Phobius"/>
    </source>
</evidence>
<proteinExistence type="predicted"/>
<evidence type="ECO:0000313" key="5">
    <source>
        <dbReference type="EMBL" id="TNB58772.1"/>
    </source>
</evidence>
<dbReference type="Pfam" id="PF07916">
    <property type="entry name" value="TraG_N"/>
    <property type="match status" value="1"/>
</dbReference>
<feature type="transmembrane region" description="Helical" evidence="2">
    <location>
        <begin position="79"/>
        <end position="99"/>
    </location>
</feature>